<proteinExistence type="predicted"/>
<protein>
    <recommendedName>
        <fullName evidence="3">Sulfotransferase</fullName>
    </recommendedName>
</protein>
<evidence type="ECO:0008006" key="3">
    <source>
        <dbReference type="Google" id="ProtNLM"/>
    </source>
</evidence>
<dbReference type="AlphaFoldDB" id="A0A813LDA3"/>
<sequence length="106" mass="12422">LRPASLKKPGLASLKFLHITKNAGTALEAWGLTLGCQWGRRWLAVKERNLELLPPHQGRMRSEWWHIPPRFFADNPYKDFETFAVVRCPYQRAISEFRCPWKGFRA</sequence>
<dbReference type="EMBL" id="CAJNNW010034938">
    <property type="protein sequence ID" value="CAE8724677.1"/>
    <property type="molecule type" value="Genomic_DNA"/>
</dbReference>
<dbReference type="Proteomes" id="UP000626109">
    <property type="component" value="Unassembled WGS sequence"/>
</dbReference>
<evidence type="ECO:0000313" key="2">
    <source>
        <dbReference type="Proteomes" id="UP000626109"/>
    </source>
</evidence>
<gene>
    <name evidence="1" type="ORF">PGLA2088_LOCUS43817</name>
</gene>
<feature type="non-terminal residue" evidence="1">
    <location>
        <position position="106"/>
    </location>
</feature>
<accession>A0A813LDA3</accession>
<organism evidence="1 2">
    <name type="scientific">Polarella glacialis</name>
    <name type="common">Dinoflagellate</name>
    <dbReference type="NCBI Taxonomy" id="89957"/>
    <lineage>
        <taxon>Eukaryota</taxon>
        <taxon>Sar</taxon>
        <taxon>Alveolata</taxon>
        <taxon>Dinophyceae</taxon>
        <taxon>Suessiales</taxon>
        <taxon>Suessiaceae</taxon>
        <taxon>Polarella</taxon>
    </lineage>
</organism>
<name>A0A813LDA3_POLGL</name>
<reference evidence="1" key="1">
    <citation type="submission" date="2021-02" db="EMBL/GenBank/DDBJ databases">
        <authorList>
            <person name="Dougan E. K."/>
            <person name="Rhodes N."/>
            <person name="Thang M."/>
            <person name="Chan C."/>
        </authorList>
    </citation>
    <scope>NUCLEOTIDE SEQUENCE</scope>
</reference>
<feature type="non-terminal residue" evidence="1">
    <location>
        <position position="1"/>
    </location>
</feature>
<comment type="caution">
    <text evidence="1">The sequence shown here is derived from an EMBL/GenBank/DDBJ whole genome shotgun (WGS) entry which is preliminary data.</text>
</comment>
<evidence type="ECO:0000313" key="1">
    <source>
        <dbReference type="EMBL" id="CAE8724677.1"/>
    </source>
</evidence>